<dbReference type="EMBL" id="SLVM01000005">
    <property type="protein sequence ID" value="TCM86076.1"/>
    <property type="molecule type" value="Genomic_DNA"/>
</dbReference>
<keyword evidence="4" id="KW-0732">Signal</keyword>
<evidence type="ECO:0000256" key="1">
    <source>
        <dbReference type="ARBA" id="ARBA00004370"/>
    </source>
</evidence>
<protein>
    <submittedName>
        <fullName evidence="7">Autotransporter secretion outer membrane protein TamA</fullName>
    </submittedName>
</protein>
<accession>A0A4R1YYH4</accession>
<keyword evidence="2" id="KW-1134">Transmembrane beta strand</keyword>
<dbReference type="Pfam" id="PF07244">
    <property type="entry name" value="POTRA"/>
    <property type="match status" value="1"/>
</dbReference>
<dbReference type="Gene3D" id="3.10.20.310">
    <property type="entry name" value="membrane protein fhac"/>
    <property type="match status" value="1"/>
</dbReference>
<proteinExistence type="predicted"/>
<dbReference type="PANTHER" id="PTHR12815:SF42">
    <property type="entry name" value="BACTERIAL SURFACE ANTIGEN (D15) DOMAIN-CONTAINING PROTEIN"/>
    <property type="match status" value="1"/>
</dbReference>
<evidence type="ECO:0000313" key="8">
    <source>
        <dbReference type="Proteomes" id="UP000295277"/>
    </source>
</evidence>
<feature type="signal peptide" evidence="4">
    <location>
        <begin position="1"/>
        <end position="33"/>
    </location>
</feature>
<dbReference type="InterPro" id="IPR000184">
    <property type="entry name" value="Bac_surfAg_D15"/>
</dbReference>
<keyword evidence="8" id="KW-1185">Reference proteome</keyword>
<evidence type="ECO:0000256" key="4">
    <source>
        <dbReference type="SAM" id="SignalP"/>
    </source>
</evidence>
<dbReference type="Pfam" id="PF01103">
    <property type="entry name" value="Omp85"/>
    <property type="match status" value="1"/>
</dbReference>
<reference evidence="7 8" key="1">
    <citation type="submission" date="2019-03" db="EMBL/GenBank/DDBJ databases">
        <title>Genomic Encyclopedia of Type Strains, Phase IV (KMG-IV): sequencing the most valuable type-strain genomes for metagenomic binning, comparative biology and taxonomic classification.</title>
        <authorList>
            <person name="Goeker M."/>
        </authorList>
    </citation>
    <scope>NUCLEOTIDE SEQUENCE [LARGE SCALE GENOMIC DNA]</scope>
    <source>
        <strain evidence="7 8">DSM 21153</strain>
    </source>
</reference>
<dbReference type="OrthoDB" id="9769707at2"/>
<feature type="domain" description="POTRA" evidence="6">
    <location>
        <begin position="209"/>
        <end position="280"/>
    </location>
</feature>
<dbReference type="Gene3D" id="2.40.160.50">
    <property type="entry name" value="membrane protein fhac: a member of the omp85/tpsb transporter family"/>
    <property type="match status" value="1"/>
</dbReference>
<dbReference type="AlphaFoldDB" id="A0A4R1YYH4"/>
<evidence type="ECO:0000259" key="5">
    <source>
        <dbReference type="Pfam" id="PF01103"/>
    </source>
</evidence>
<dbReference type="InterPro" id="IPR010827">
    <property type="entry name" value="BamA/TamA_POTRA"/>
</dbReference>
<keyword evidence="3" id="KW-0472">Membrane</keyword>
<sequence length="605" mass="62977">MGGDRGRDLAESNKSPTLAALFALALAAPPALAAEVRLSAPGASDGLRDALRASALSLEAAEGADASAQDILAAARADYARLIGALYARGYYAPIIRIRLDGREATEISPLSLPDRISRVEIDIETGRPFAFSTAQIAPLARGTELPEGFAPGKRARSTAIRDAATAGVTGWRATGHAKARVGEQRITAHHPGATLDARLGLVPGPVVQFGDLVIAGRTAVRPERLRAIAGLPTGKRFDPEALERSADRLRRTGAFRSISLAEAETLDPDGRMDITLNVTDDKPRRLGFGAELSSLEGVALSAFWLHRNLMGGAERLRFDAAISGIGGTEGGGEDYRLALRLDRPAFIGPDTGLFALAAIERLDEPDSRENTARFGIGLTRTLSKRLAGEAALLFSYSDVRDGLGSRSMTHAMLPVSATRDDRDNLLNPTGGSYLGLGVMPFLALGGEAESGARLTADARLYRGMGERVVLAGRLQFGSILGAGAEGVPPALLFFSGGGGTVRGQPYQSLAVDLPGGERIGGRSFVGLSAEARVAVRGSIGLVAFADAGFVGAESWLGEGDWHSGAGLGLRYDTGIGPIRVDIAAPVGGGTGDGVQIYIGIGQAF</sequence>
<feature type="domain" description="Bacterial surface antigen (D15)" evidence="5">
    <location>
        <begin position="309"/>
        <end position="605"/>
    </location>
</feature>
<dbReference type="PANTHER" id="PTHR12815">
    <property type="entry name" value="SORTING AND ASSEMBLY MACHINERY SAMM50 PROTEIN FAMILY MEMBER"/>
    <property type="match status" value="1"/>
</dbReference>
<organism evidence="7 8">
    <name type="scientific">Rhodovulum steppense</name>
    <dbReference type="NCBI Taxonomy" id="540251"/>
    <lineage>
        <taxon>Bacteria</taxon>
        <taxon>Pseudomonadati</taxon>
        <taxon>Pseudomonadota</taxon>
        <taxon>Alphaproteobacteria</taxon>
        <taxon>Rhodobacterales</taxon>
        <taxon>Paracoccaceae</taxon>
        <taxon>Rhodovulum</taxon>
    </lineage>
</organism>
<evidence type="ECO:0000256" key="2">
    <source>
        <dbReference type="ARBA" id="ARBA00022452"/>
    </source>
</evidence>
<dbReference type="Proteomes" id="UP000295277">
    <property type="component" value="Unassembled WGS sequence"/>
</dbReference>
<gene>
    <name evidence="7" type="ORF">EV216_10541</name>
</gene>
<dbReference type="GO" id="GO:0019867">
    <property type="term" value="C:outer membrane"/>
    <property type="evidence" value="ECO:0007669"/>
    <property type="project" value="InterPro"/>
</dbReference>
<comment type="caution">
    <text evidence="7">The sequence shown here is derived from an EMBL/GenBank/DDBJ whole genome shotgun (WGS) entry which is preliminary data.</text>
</comment>
<evidence type="ECO:0000259" key="6">
    <source>
        <dbReference type="Pfam" id="PF07244"/>
    </source>
</evidence>
<keyword evidence="2" id="KW-0812">Transmembrane</keyword>
<feature type="chain" id="PRO_5020760528" evidence="4">
    <location>
        <begin position="34"/>
        <end position="605"/>
    </location>
</feature>
<comment type="subcellular location">
    <subcellularLocation>
        <location evidence="1">Membrane</location>
    </subcellularLocation>
</comment>
<evidence type="ECO:0000313" key="7">
    <source>
        <dbReference type="EMBL" id="TCM86076.1"/>
    </source>
</evidence>
<dbReference type="InterPro" id="IPR039910">
    <property type="entry name" value="D15-like"/>
</dbReference>
<name>A0A4R1YYH4_9RHOB</name>
<evidence type="ECO:0000256" key="3">
    <source>
        <dbReference type="ARBA" id="ARBA00023136"/>
    </source>
</evidence>